<sequence>MTKISPTTPNTYVNVTDEGILKATGKNWNDWFKLLELNHALKLSHKEIVELLKKEGVESNWWRQKITLGFLTATGRRKVGQQADEGFNVGARKIFPLTVEQAWILVTSERGMNTWLQGNDNKFIEAHEDLKVISPNSHLRMRFQLPGWMKESTIQVRVIPTDDPHRSTISFHQENLATELIRDEMRKHWKTALNELMVLAETYD</sequence>
<dbReference type="InterPro" id="IPR023393">
    <property type="entry name" value="START-like_dom_sf"/>
</dbReference>
<dbReference type="KEGG" id="cbae:COR50_02250"/>
<dbReference type="SUPFAM" id="SSF55961">
    <property type="entry name" value="Bet v1-like"/>
    <property type="match status" value="1"/>
</dbReference>
<evidence type="ECO:0000313" key="2">
    <source>
        <dbReference type="Proteomes" id="UP000220133"/>
    </source>
</evidence>
<proteinExistence type="predicted"/>
<dbReference type="Gene3D" id="3.30.530.20">
    <property type="match status" value="1"/>
</dbReference>
<name>A0A291QQ00_9BACT</name>
<reference evidence="1 2" key="1">
    <citation type="submission" date="2017-10" db="EMBL/GenBank/DDBJ databases">
        <title>Paenichitinophaga pekingensis gen. nov., sp. nov., isolated from activated sludge.</title>
        <authorList>
            <person name="Jin D."/>
            <person name="Kong X."/>
            <person name="Deng Y."/>
            <person name="Bai Z."/>
        </authorList>
    </citation>
    <scope>NUCLEOTIDE SEQUENCE [LARGE SCALE GENOMIC DNA]</scope>
    <source>
        <strain evidence="1 2">13</strain>
    </source>
</reference>
<organism evidence="1 2">
    <name type="scientific">Chitinophaga caeni</name>
    <dbReference type="NCBI Taxonomy" id="2029983"/>
    <lineage>
        <taxon>Bacteria</taxon>
        <taxon>Pseudomonadati</taxon>
        <taxon>Bacteroidota</taxon>
        <taxon>Chitinophagia</taxon>
        <taxon>Chitinophagales</taxon>
        <taxon>Chitinophagaceae</taxon>
        <taxon>Chitinophaga</taxon>
    </lineage>
</organism>
<evidence type="ECO:0008006" key="3">
    <source>
        <dbReference type="Google" id="ProtNLM"/>
    </source>
</evidence>
<evidence type="ECO:0000313" key="1">
    <source>
        <dbReference type="EMBL" id="ATL46078.1"/>
    </source>
</evidence>
<dbReference type="Proteomes" id="UP000220133">
    <property type="component" value="Chromosome"/>
</dbReference>
<accession>A0A291QQ00</accession>
<keyword evidence="2" id="KW-1185">Reference proteome</keyword>
<gene>
    <name evidence="1" type="ORF">COR50_02250</name>
</gene>
<protein>
    <recommendedName>
        <fullName evidence="3">ATPase</fullName>
    </recommendedName>
</protein>
<dbReference type="OrthoDB" id="4549061at2"/>
<dbReference type="EMBL" id="CP023777">
    <property type="protein sequence ID" value="ATL46078.1"/>
    <property type="molecule type" value="Genomic_DNA"/>
</dbReference>
<dbReference type="AlphaFoldDB" id="A0A291QQ00"/>
<dbReference type="RefSeq" id="WP_098192468.1">
    <property type="nucleotide sequence ID" value="NZ_CP023777.1"/>
</dbReference>